<organism evidence="2 3">
    <name type="scientific">Chironomus riparius</name>
    <dbReference type="NCBI Taxonomy" id="315576"/>
    <lineage>
        <taxon>Eukaryota</taxon>
        <taxon>Metazoa</taxon>
        <taxon>Ecdysozoa</taxon>
        <taxon>Arthropoda</taxon>
        <taxon>Hexapoda</taxon>
        <taxon>Insecta</taxon>
        <taxon>Pterygota</taxon>
        <taxon>Neoptera</taxon>
        <taxon>Endopterygota</taxon>
        <taxon>Diptera</taxon>
        <taxon>Nematocera</taxon>
        <taxon>Chironomoidea</taxon>
        <taxon>Chironomidae</taxon>
        <taxon>Chironominae</taxon>
        <taxon>Chironomus</taxon>
    </lineage>
</organism>
<proteinExistence type="predicted"/>
<feature type="region of interest" description="Disordered" evidence="1">
    <location>
        <begin position="500"/>
        <end position="522"/>
    </location>
</feature>
<evidence type="ECO:0008006" key="4">
    <source>
        <dbReference type="Google" id="ProtNLM"/>
    </source>
</evidence>
<dbReference type="InterPro" id="IPR027417">
    <property type="entry name" value="P-loop_NTPase"/>
</dbReference>
<evidence type="ECO:0000313" key="3">
    <source>
        <dbReference type="Proteomes" id="UP001153620"/>
    </source>
</evidence>
<dbReference type="EMBL" id="OU895878">
    <property type="protein sequence ID" value="CAG9805191.1"/>
    <property type="molecule type" value="Genomic_DNA"/>
</dbReference>
<dbReference type="SUPFAM" id="SSF52540">
    <property type="entry name" value="P-loop containing nucleoside triphosphate hydrolases"/>
    <property type="match status" value="2"/>
</dbReference>
<feature type="region of interest" description="Disordered" evidence="1">
    <location>
        <begin position="1"/>
        <end position="23"/>
    </location>
</feature>
<protein>
    <recommendedName>
        <fullName evidence="4">NACHT domain-containing protein</fullName>
    </recommendedName>
</protein>
<keyword evidence="3" id="KW-1185">Reference proteome</keyword>
<sequence>MSQKSIQKAEDNNAQIQDECGPSDVIKVEEVDQSDQMNQEKIIKDVKNQKYVLISDKAGSGKSWMMKNFMAKLSELYPKKWFVYVDLKQYITKFKKQKSQINFLNFVIENLIQFKSKFEKNLFKIFYKNGQVCIYFDGFDEIAPDCANFVTKLFKSFDQNETNQLWIATRDFFEVNLKKELNINVVYKLDVFSEEHGINLIASSWMLNLLAIIDGFIDDNGNIQGAYLDFLSDKINSTSALHAAVLNSNKEVIEFLINKCSIYIKELEFEHQIEVSTAAFTTNQFDILCNLVQICDFPFPKDLKSELIDNDSLSKLIDSREKFHNDIINEKLNEIEKFAKTYPNLKIAYNLNNKSAFCQALDSKKYGTFYKLKALRFYDHLIEYKIEDSDKKNAKKFAVAQLRENVENVDVSSTSASKGKTYPGLKYIFIGAKAVNKEREQFIKGVISHEICHFVMRLVYENNENPYYKGDTKTKNKFDEIVKAIQIMLVPQKIVEEIEESSDENNSSVGDKHDEDNNVNDDQCNKIISSVYKSYDEEDWHPELIVRPVQILTQFDNDSEKIAILENKYKQLYQFCDDVVIPELEQFNFEFREKVKNFNNMVEFASTLQDTKIELTKQNEFNQLLHNQIVIITSNIPRLSMIEIYKHLRKQYGILVISKNIFINSENLDNSYVYNNFKDILVKKLNLNIFVDCSKGFAKAFEILTLARELKIAIIVGEEKQSGELLSQCQKNNIKTSSLSLNYDWLDLTFESQTFLLNTKVNFQNKSDIVLSNLILSNVDTAGDISCKTEEFLDLIDNETLNLLIEKSKISINLQTIKDVYDQNFKILFQTRELIKNYKITKQIVDKSENERQGILKLFKQKNAESKKFMSQKSIQKAEDNNAQIQDECGPSDVIKVKEVDQSDQMNQEKIIKDVKNQKYVLISDKAGSGKSWMMKNFMAKLSELYPKKWFVYVDLKQYITKFKKQKSQINFLNFVIENLIQFKSKFEKNLFKIFYKNGQVCIYFDGFDEIAPDCANFVTKLFKSFDQNETNQLWIATRDFFEVNLKKELNINVVYKLDVFSEEHGINLIASSWMLSEINHDIAKNSKVEILKYIKSLPDFKNYLKIARKINKKVSKSQNATIGSPQFYKMSYNSNDINQIIFNEFDISSKNLIRCSACHTTGKIFEFLIQELEKITTKEELKVIFGLSGNILQLAVKNNKNVDFHTSLWKIMRKYLNSWEILDTVTQNEGCDDRDDNIFLILADKNSPKVTVELVWNDLKNVVLADKSLENKLFDFWNECNTHLINLLENSTDKNARKMFKTAWKDLVRNFKICESYLIVEKILNQEISIKDFNVLQKLTFCDTLDFHEAFWEIMFNRFENKEELKDLILKKDVKGNNFLDNLIIGRVKTEIIEFTFEVLDKNFNTLQIQELFESQKNQKIVFFKKIKKEFQNFNTFQSLWKIFRYLNNKKNKDILEILREVNEDDSNFIHIAAGNSSSEVFEFIFNELETIASNVEIKEIILTNGFRNGNLLHEATLKNESLKLHEKLWQIVSKYLNFFEIMDFIHHLDGDGDNILHNVVFWNNAEIVQLTWNNITKFICNRNDQIEYLKESGHRQESLLQLSLENKSNDSEVEIWVQNIMIEYGIESN</sequence>
<evidence type="ECO:0000256" key="1">
    <source>
        <dbReference type="SAM" id="MobiDB-lite"/>
    </source>
</evidence>
<gene>
    <name evidence="2" type="ORF">CHIRRI_LOCUS8068</name>
</gene>
<reference evidence="2" key="1">
    <citation type="submission" date="2022-01" db="EMBL/GenBank/DDBJ databases">
        <authorList>
            <person name="King R."/>
        </authorList>
    </citation>
    <scope>NUCLEOTIDE SEQUENCE</scope>
</reference>
<dbReference type="Proteomes" id="UP001153620">
    <property type="component" value="Chromosome 2"/>
</dbReference>
<name>A0A9N9WV52_9DIPT</name>
<feature type="compositionally biased region" description="Polar residues" evidence="1">
    <location>
        <begin position="1"/>
        <end position="16"/>
    </location>
</feature>
<dbReference type="Gene3D" id="3.40.50.300">
    <property type="entry name" value="P-loop containing nucleotide triphosphate hydrolases"/>
    <property type="match status" value="2"/>
</dbReference>
<dbReference type="OrthoDB" id="6353678at2759"/>
<reference evidence="2" key="2">
    <citation type="submission" date="2022-10" db="EMBL/GenBank/DDBJ databases">
        <authorList>
            <consortium name="ENA_rothamsted_submissions"/>
            <consortium name="culmorum"/>
            <person name="King R."/>
        </authorList>
    </citation>
    <scope>NUCLEOTIDE SEQUENCE</scope>
</reference>
<evidence type="ECO:0000313" key="2">
    <source>
        <dbReference type="EMBL" id="CAG9805191.1"/>
    </source>
</evidence>
<accession>A0A9N9WV52</accession>